<keyword evidence="4 6" id="KW-0964">Secreted</keyword>
<evidence type="ECO:0000256" key="3">
    <source>
        <dbReference type="ARBA" id="ARBA00022471"/>
    </source>
</evidence>
<evidence type="ECO:0000256" key="5">
    <source>
        <dbReference type="ARBA" id="ARBA00022729"/>
    </source>
</evidence>
<name>A0AAV0YK92_VICFA</name>
<dbReference type="EMBL" id="CATIWC010002612">
    <property type="protein sequence ID" value="CAI8584922.1"/>
    <property type="molecule type" value="Genomic_DNA"/>
</dbReference>
<dbReference type="PANTHER" id="PTHR31232">
    <property type="match status" value="1"/>
</dbReference>
<keyword evidence="5 6" id="KW-0732">Signal</keyword>
<evidence type="ECO:0000256" key="6">
    <source>
        <dbReference type="RuleBase" id="RU367044"/>
    </source>
</evidence>
<sequence>MSLTLMKIVVPISLVLLLVVVSEALIFPKQVHLEVTNRLSNKRELYLHCYERYGDDLGEYILFPGGQFIYSFKPRIIGKSSKYYCSVKWIGSNLKWFDLWSQGRDSNAGQFIKWTLEENEACRFDNTGSNYLCVAYNP</sequence>
<evidence type="ECO:0000256" key="2">
    <source>
        <dbReference type="ARBA" id="ARBA00005581"/>
    </source>
</evidence>
<evidence type="ECO:0000256" key="1">
    <source>
        <dbReference type="ARBA" id="ARBA00004613"/>
    </source>
</evidence>
<dbReference type="Pfam" id="PF05938">
    <property type="entry name" value="Self-incomp_S1"/>
    <property type="match status" value="1"/>
</dbReference>
<keyword evidence="8" id="KW-1185">Reference proteome</keyword>
<evidence type="ECO:0000313" key="8">
    <source>
        <dbReference type="Proteomes" id="UP001157006"/>
    </source>
</evidence>
<protein>
    <recommendedName>
        <fullName evidence="6">S-protein homolog</fullName>
    </recommendedName>
</protein>
<reference evidence="7 8" key="1">
    <citation type="submission" date="2023-01" db="EMBL/GenBank/DDBJ databases">
        <authorList>
            <person name="Kreplak J."/>
        </authorList>
    </citation>
    <scope>NUCLEOTIDE SEQUENCE [LARGE SCALE GENOMIC DNA]</scope>
</reference>
<evidence type="ECO:0000256" key="4">
    <source>
        <dbReference type="ARBA" id="ARBA00022525"/>
    </source>
</evidence>
<dbReference type="GO" id="GO:0060320">
    <property type="term" value="P:rejection of self pollen"/>
    <property type="evidence" value="ECO:0007669"/>
    <property type="project" value="UniProtKB-KW"/>
</dbReference>
<feature type="chain" id="PRO_5043087088" description="S-protein homolog" evidence="6">
    <location>
        <begin position="25"/>
        <end position="138"/>
    </location>
</feature>
<dbReference type="GO" id="GO:0005576">
    <property type="term" value="C:extracellular region"/>
    <property type="evidence" value="ECO:0007669"/>
    <property type="project" value="UniProtKB-SubCell"/>
</dbReference>
<feature type="signal peptide" evidence="6">
    <location>
        <begin position="1"/>
        <end position="24"/>
    </location>
</feature>
<organism evidence="7 8">
    <name type="scientific">Vicia faba</name>
    <name type="common">Broad bean</name>
    <name type="synonym">Faba vulgaris</name>
    <dbReference type="NCBI Taxonomy" id="3906"/>
    <lineage>
        <taxon>Eukaryota</taxon>
        <taxon>Viridiplantae</taxon>
        <taxon>Streptophyta</taxon>
        <taxon>Embryophyta</taxon>
        <taxon>Tracheophyta</taxon>
        <taxon>Spermatophyta</taxon>
        <taxon>Magnoliopsida</taxon>
        <taxon>eudicotyledons</taxon>
        <taxon>Gunneridae</taxon>
        <taxon>Pentapetalae</taxon>
        <taxon>rosids</taxon>
        <taxon>fabids</taxon>
        <taxon>Fabales</taxon>
        <taxon>Fabaceae</taxon>
        <taxon>Papilionoideae</taxon>
        <taxon>50 kb inversion clade</taxon>
        <taxon>NPAAA clade</taxon>
        <taxon>Hologalegina</taxon>
        <taxon>IRL clade</taxon>
        <taxon>Fabeae</taxon>
        <taxon>Vicia</taxon>
    </lineage>
</organism>
<accession>A0AAV0YK92</accession>
<dbReference type="AlphaFoldDB" id="A0AAV0YK92"/>
<dbReference type="PANTHER" id="PTHR31232:SF43">
    <property type="entry name" value="S-PROTEIN HOMOLOG 29-RELATED"/>
    <property type="match status" value="1"/>
</dbReference>
<comment type="caution">
    <text evidence="7">The sequence shown here is derived from an EMBL/GenBank/DDBJ whole genome shotgun (WGS) entry which is preliminary data.</text>
</comment>
<proteinExistence type="inferred from homology"/>
<comment type="similarity">
    <text evidence="2 6">Belongs to the plant self-incompatibility (S1) protein family.</text>
</comment>
<dbReference type="InterPro" id="IPR010264">
    <property type="entry name" value="Self-incomp_S1"/>
</dbReference>
<keyword evidence="3 6" id="KW-0713">Self-incompatibility</keyword>
<dbReference type="Proteomes" id="UP001157006">
    <property type="component" value="Unassembled WGS sequence"/>
</dbReference>
<gene>
    <name evidence="7" type="ORF">VFH_U099960</name>
</gene>
<evidence type="ECO:0000313" key="7">
    <source>
        <dbReference type="EMBL" id="CAI8584922.1"/>
    </source>
</evidence>
<comment type="subcellular location">
    <subcellularLocation>
        <location evidence="1 6">Secreted</location>
    </subcellularLocation>
</comment>